<dbReference type="Proteomes" id="UP001578633">
    <property type="component" value="Chromosome 1"/>
</dbReference>
<reference evidence="3 4" key="1">
    <citation type="submission" date="2024-09" db="EMBL/GenBank/DDBJ databases">
        <title>T2T genomes of carrot and Alternaria dauci and their utility for understanding host-pathogen interaction during carrot leaf blight disease.</title>
        <authorList>
            <person name="Liu W."/>
            <person name="Xu S."/>
            <person name="Ou C."/>
            <person name="Liu X."/>
            <person name="Zhuang F."/>
            <person name="Deng X.W."/>
        </authorList>
    </citation>
    <scope>NUCLEOTIDE SEQUENCE [LARGE SCALE GENOMIC DNA]</scope>
    <source>
        <strain evidence="3 4">A2016</strain>
    </source>
</reference>
<organism evidence="3 4">
    <name type="scientific">Alternaria dauci</name>
    <dbReference type="NCBI Taxonomy" id="48095"/>
    <lineage>
        <taxon>Eukaryota</taxon>
        <taxon>Fungi</taxon>
        <taxon>Dikarya</taxon>
        <taxon>Ascomycota</taxon>
        <taxon>Pezizomycotina</taxon>
        <taxon>Dothideomycetes</taxon>
        <taxon>Pleosporomycetidae</taxon>
        <taxon>Pleosporales</taxon>
        <taxon>Pleosporineae</taxon>
        <taxon>Pleosporaceae</taxon>
        <taxon>Alternaria</taxon>
        <taxon>Alternaria sect. Porri</taxon>
    </lineage>
</organism>
<dbReference type="InterPro" id="IPR007138">
    <property type="entry name" value="ABM_dom"/>
</dbReference>
<evidence type="ECO:0000313" key="4">
    <source>
        <dbReference type="Proteomes" id="UP001578633"/>
    </source>
</evidence>
<evidence type="ECO:0000259" key="2">
    <source>
        <dbReference type="PROSITE" id="PS51725"/>
    </source>
</evidence>
<dbReference type="EMBL" id="JBHGVX010000001">
    <property type="protein sequence ID" value="KAL1800735.1"/>
    <property type="molecule type" value="Genomic_DNA"/>
</dbReference>
<evidence type="ECO:0008006" key="5">
    <source>
        <dbReference type="Google" id="ProtNLM"/>
    </source>
</evidence>
<evidence type="ECO:0000313" key="3">
    <source>
        <dbReference type="EMBL" id="KAL1800735.1"/>
    </source>
</evidence>
<comment type="caution">
    <text evidence="3">The sequence shown here is derived from an EMBL/GenBank/DDBJ whole genome shotgun (WGS) entry which is preliminary data.</text>
</comment>
<feature type="domain" description="ABM" evidence="2">
    <location>
        <begin position="5"/>
        <end position="98"/>
    </location>
</feature>
<keyword evidence="4" id="KW-1185">Reference proteome</keyword>
<dbReference type="RefSeq" id="XP_069311319.1">
    <property type="nucleotide sequence ID" value="XM_069446328.1"/>
</dbReference>
<feature type="domain" description="Stress-response A/B barrel" evidence="1">
    <location>
        <begin position="5"/>
        <end position="98"/>
    </location>
</feature>
<dbReference type="PROSITE" id="PS51725">
    <property type="entry name" value="ABM"/>
    <property type="match status" value="1"/>
</dbReference>
<dbReference type="SUPFAM" id="SSF54909">
    <property type="entry name" value="Dimeric alpha+beta barrel"/>
    <property type="match status" value="1"/>
</dbReference>
<dbReference type="PROSITE" id="PS51502">
    <property type="entry name" value="S_R_A_B_BARREL"/>
    <property type="match status" value="1"/>
</dbReference>
<dbReference type="GeneID" id="96081399"/>
<dbReference type="Gene3D" id="3.30.70.100">
    <property type="match status" value="2"/>
</dbReference>
<protein>
    <recommendedName>
        <fullName evidence="5">ABM domain-containing protein</fullName>
    </recommendedName>
</protein>
<proteinExistence type="predicted"/>
<sequence length="223" mass="25251">MSENVSEVVYMSMRPALYLSSGEAKEAWQSTLSTIAQVPGCKALYWGRQLENPDTVQMVVDWESIDAHEAFVKSPEYQPFISKIGEELITEEPKIFHVKFTADRSTSDNPFTMPVTECLNGYFPPDYNQDEYTSQFSKFRAEAATVPQSGASGIAGAWSVEPHQHESLGEGVDGKLFAMFIGWPSKEAHMEFRETEDFKRVAPFLRTGLKAMKVWHVAFQQYK</sequence>
<evidence type="ECO:0000259" key="1">
    <source>
        <dbReference type="PROSITE" id="PS51502"/>
    </source>
</evidence>
<accession>A0ABR3UXC2</accession>
<dbReference type="InterPro" id="IPR013097">
    <property type="entry name" value="Dabb"/>
</dbReference>
<name>A0ABR3UXC2_9PLEO</name>
<dbReference type="Pfam" id="PF03992">
    <property type="entry name" value="ABM"/>
    <property type="match status" value="1"/>
</dbReference>
<gene>
    <name evidence="3" type="ORF">ACET3X_001077</name>
</gene>
<dbReference type="InterPro" id="IPR011008">
    <property type="entry name" value="Dimeric_a/b-barrel"/>
</dbReference>